<accession>A0A4R2BGT2</accession>
<comment type="similarity">
    <text evidence="2">Belongs to the GerABKC lipoprotein family.</text>
</comment>
<protein>
    <submittedName>
        <fullName evidence="10">Spore germination protein KC</fullName>
    </submittedName>
</protein>
<evidence type="ECO:0000313" key="10">
    <source>
        <dbReference type="EMBL" id="TCN26267.1"/>
    </source>
</evidence>
<comment type="subcellular location">
    <subcellularLocation>
        <location evidence="1">Membrane</location>
        <topology evidence="1">Lipid-anchor</topology>
    </subcellularLocation>
</comment>
<dbReference type="Gene3D" id="3.30.300.210">
    <property type="entry name" value="Nutrient germinant receptor protein C, domain 3"/>
    <property type="match status" value="1"/>
</dbReference>
<sequence length="400" mass="43942">MKRLLLVFITFTFSLILTGCWSQKELTDLAIISVLGIDLAEDGRLIGTLQIINPGNVAGGMQGGGGTEGPPVTIYTSTGDSVTELSRSASRKISRSLYYAHTNLLVISEDLAKNQDISTILDAIERDAEFRITADVVIARGVKASELVKVLTPIDKIPANKVIKTLKFSEQQWGEFMSTSVQDTIKDLASPGKEPVITGFNLYGDAEEGKKLEGTQATEPVTSLGATGLATIKNGKLLGWLEGEKARGTVWVLDKIKQTAIGIDYKGQKESIIYQVIRQKTKVSGTVQKGKPKITINVAAEGDIGETKVPIDLTDPNVLLSLEKKLDKEIKKEITMAINEAQKNKADIFGFGQSIHRSYPKEWKKLQKEWDSVHFADLEVEVNVEAYIRRTGLRNNPHFK</sequence>
<evidence type="ECO:0000256" key="6">
    <source>
        <dbReference type="ARBA" id="ARBA00023139"/>
    </source>
</evidence>
<keyword evidence="3" id="KW-0309">Germination</keyword>
<keyword evidence="5" id="KW-0472">Membrane</keyword>
<reference evidence="10 11" key="1">
    <citation type="journal article" date="2015" name="Stand. Genomic Sci.">
        <title>Genomic Encyclopedia of Bacterial and Archaeal Type Strains, Phase III: the genomes of soil and plant-associated and newly described type strains.</title>
        <authorList>
            <person name="Whitman W.B."/>
            <person name="Woyke T."/>
            <person name="Klenk H.P."/>
            <person name="Zhou Y."/>
            <person name="Lilburn T.G."/>
            <person name="Beck B.J."/>
            <person name="De Vos P."/>
            <person name="Vandamme P."/>
            <person name="Eisen J.A."/>
            <person name="Garrity G."/>
            <person name="Hugenholtz P."/>
            <person name="Kyrpides N.C."/>
        </authorList>
    </citation>
    <scope>NUCLEOTIDE SEQUENCE [LARGE SCALE GENOMIC DNA]</scope>
    <source>
        <strain evidence="10 11">CV53</strain>
    </source>
</reference>
<keyword evidence="7" id="KW-0449">Lipoprotein</keyword>
<proteinExistence type="inferred from homology"/>
<organism evidence="10 11">
    <name type="scientific">Mesobacillus foraminis</name>
    <dbReference type="NCBI Taxonomy" id="279826"/>
    <lineage>
        <taxon>Bacteria</taxon>
        <taxon>Bacillati</taxon>
        <taxon>Bacillota</taxon>
        <taxon>Bacilli</taxon>
        <taxon>Bacillales</taxon>
        <taxon>Bacillaceae</taxon>
        <taxon>Mesobacillus</taxon>
    </lineage>
</organism>
<dbReference type="Pfam" id="PF25198">
    <property type="entry name" value="Spore_GerAC_N"/>
    <property type="match status" value="1"/>
</dbReference>
<evidence type="ECO:0000256" key="5">
    <source>
        <dbReference type="ARBA" id="ARBA00023136"/>
    </source>
</evidence>
<feature type="domain" description="Spore germination protein N-terminal" evidence="9">
    <location>
        <begin position="23"/>
        <end position="198"/>
    </location>
</feature>
<gene>
    <name evidence="10" type="ORF">EV146_104377</name>
</gene>
<dbReference type="EMBL" id="SLVV01000004">
    <property type="protein sequence ID" value="TCN26267.1"/>
    <property type="molecule type" value="Genomic_DNA"/>
</dbReference>
<dbReference type="Pfam" id="PF05504">
    <property type="entry name" value="Spore_GerAC"/>
    <property type="match status" value="1"/>
</dbReference>
<dbReference type="PANTHER" id="PTHR35789">
    <property type="entry name" value="SPORE GERMINATION PROTEIN B3"/>
    <property type="match status" value="1"/>
</dbReference>
<dbReference type="GO" id="GO:0009847">
    <property type="term" value="P:spore germination"/>
    <property type="evidence" value="ECO:0007669"/>
    <property type="project" value="InterPro"/>
</dbReference>
<dbReference type="InterPro" id="IPR008844">
    <property type="entry name" value="Spore_GerAC-like"/>
</dbReference>
<dbReference type="RefSeq" id="WP_132004666.1">
    <property type="nucleotide sequence ID" value="NZ_JABUHM010000015.1"/>
</dbReference>
<evidence type="ECO:0000259" key="9">
    <source>
        <dbReference type="Pfam" id="PF25198"/>
    </source>
</evidence>
<keyword evidence="11" id="KW-1185">Reference proteome</keyword>
<comment type="caution">
    <text evidence="10">The sequence shown here is derived from an EMBL/GenBank/DDBJ whole genome shotgun (WGS) entry which is preliminary data.</text>
</comment>
<dbReference type="PROSITE" id="PS51257">
    <property type="entry name" value="PROKAR_LIPOPROTEIN"/>
    <property type="match status" value="1"/>
</dbReference>
<name>A0A4R2BGT2_9BACI</name>
<evidence type="ECO:0000256" key="3">
    <source>
        <dbReference type="ARBA" id="ARBA00022544"/>
    </source>
</evidence>
<evidence type="ECO:0000259" key="8">
    <source>
        <dbReference type="Pfam" id="PF05504"/>
    </source>
</evidence>
<evidence type="ECO:0000256" key="7">
    <source>
        <dbReference type="ARBA" id="ARBA00023288"/>
    </source>
</evidence>
<evidence type="ECO:0000256" key="1">
    <source>
        <dbReference type="ARBA" id="ARBA00004635"/>
    </source>
</evidence>
<keyword evidence="4" id="KW-0732">Signal</keyword>
<evidence type="ECO:0000256" key="2">
    <source>
        <dbReference type="ARBA" id="ARBA00007886"/>
    </source>
</evidence>
<dbReference type="PANTHER" id="PTHR35789:SF1">
    <property type="entry name" value="SPORE GERMINATION PROTEIN B3"/>
    <property type="match status" value="1"/>
</dbReference>
<dbReference type="GO" id="GO:0016020">
    <property type="term" value="C:membrane"/>
    <property type="evidence" value="ECO:0007669"/>
    <property type="project" value="UniProtKB-SubCell"/>
</dbReference>
<dbReference type="Proteomes" id="UP000295689">
    <property type="component" value="Unassembled WGS sequence"/>
</dbReference>
<dbReference type="InterPro" id="IPR038501">
    <property type="entry name" value="Spore_GerAC_C_sf"/>
</dbReference>
<feature type="domain" description="Spore germination GerAC-like C-terminal" evidence="8">
    <location>
        <begin position="227"/>
        <end position="392"/>
    </location>
</feature>
<keyword evidence="6" id="KW-0564">Palmitate</keyword>
<evidence type="ECO:0000256" key="4">
    <source>
        <dbReference type="ARBA" id="ARBA00022729"/>
    </source>
</evidence>
<evidence type="ECO:0000313" key="11">
    <source>
        <dbReference type="Proteomes" id="UP000295689"/>
    </source>
</evidence>
<dbReference type="AlphaFoldDB" id="A0A4R2BGT2"/>
<dbReference type="NCBIfam" id="TIGR02887">
    <property type="entry name" value="spore_ger_x_C"/>
    <property type="match status" value="1"/>
</dbReference>
<dbReference type="InterPro" id="IPR046953">
    <property type="entry name" value="Spore_GerAC-like_C"/>
</dbReference>
<dbReference type="InterPro" id="IPR057336">
    <property type="entry name" value="GerAC_N"/>
</dbReference>